<evidence type="ECO:0000256" key="1">
    <source>
        <dbReference type="SAM" id="Phobius"/>
    </source>
</evidence>
<sequence length="170" mass="19452">MIALYFALSQSWRALRRDRMVNAFTQLLVNQFRPRCVRLQNCCQALHWAASPPQVSTSTWILAVAWLTAIQVIFHLILGAPYRLLTWGRENCDVTPDLYQPRHLEHLALVVIIPSTEPETFVCKPSIGVHFAGTTCEYYLKPTSSFLDEITGVRTGVTKILERHLWEVIS</sequence>
<gene>
    <name evidence="2" type="ORF">PAXRUDRAFT_639634</name>
</gene>
<dbReference type="AlphaFoldDB" id="A0A0D0DSQ7"/>
<dbReference type="HOGENOM" id="CLU_1571158_0_0_1"/>
<organism evidence="2 3">
    <name type="scientific">Paxillus rubicundulus Ve08.2h10</name>
    <dbReference type="NCBI Taxonomy" id="930991"/>
    <lineage>
        <taxon>Eukaryota</taxon>
        <taxon>Fungi</taxon>
        <taxon>Dikarya</taxon>
        <taxon>Basidiomycota</taxon>
        <taxon>Agaricomycotina</taxon>
        <taxon>Agaricomycetes</taxon>
        <taxon>Agaricomycetidae</taxon>
        <taxon>Boletales</taxon>
        <taxon>Paxilineae</taxon>
        <taxon>Paxillaceae</taxon>
        <taxon>Paxillus</taxon>
    </lineage>
</organism>
<reference evidence="3" key="2">
    <citation type="submission" date="2015-01" db="EMBL/GenBank/DDBJ databases">
        <title>Evolutionary Origins and Diversification of the Mycorrhizal Mutualists.</title>
        <authorList>
            <consortium name="DOE Joint Genome Institute"/>
            <consortium name="Mycorrhizal Genomics Consortium"/>
            <person name="Kohler A."/>
            <person name="Kuo A."/>
            <person name="Nagy L.G."/>
            <person name="Floudas D."/>
            <person name="Copeland A."/>
            <person name="Barry K.W."/>
            <person name="Cichocki N."/>
            <person name="Veneault-Fourrey C."/>
            <person name="LaButti K."/>
            <person name="Lindquist E.A."/>
            <person name="Lipzen A."/>
            <person name="Lundell T."/>
            <person name="Morin E."/>
            <person name="Murat C."/>
            <person name="Riley R."/>
            <person name="Ohm R."/>
            <person name="Sun H."/>
            <person name="Tunlid A."/>
            <person name="Henrissat B."/>
            <person name="Grigoriev I.V."/>
            <person name="Hibbett D.S."/>
            <person name="Martin F."/>
        </authorList>
    </citation>
    <scope>NUCLEOTIDE SEQUENCE [LARGE SCALE GENOMIC DNA]</scope>
    <source>
        <strain evidence="3">Ve08.2h10</strain>
    </source>
</reference>
<keyword evidence="3" id="KW-1185">Reference proteome</keyword>
<keyword evidence="1" id="KW-1133">Transmembrane helix</keyword>
<dbReference type="Proteomes" id="UP000054538">
    <property type="component" value="Unassembled WGS sequence"/>
</dbReference>
<dbReference type="EMBL" id="KN825407">
    <property type="protein sequence ID" value="KIK91261.1"/>
    <property type="molecule type" value="Genomic_DNA"/>
</dbReference>
<proteinExistence type="predicted"/>
<accession>A0A0D0DSQ7</accession>
<keyword evidence="1" id="KW-0812">Transmembrane</keyword>
<dbReference type="InParanoid" id="A0A0D0DSQ7"/>
<feature type="transmembrane region" description="Helical" evidence="1">
    <location>
        <begin position="60"/>
        <end position="80"/>
    </location>
</feature>
<protein>
    <submittedName>
        <fullName evidence="2">Uncharacterized protein</fullName>
    </submittedName>
</protein>
<keyword evidence="1" id="KW-0472">Membrane</keyword>
<reference evidence="2 3" key="1">
    <citation type="submission" date="2014-04" db="EMBL/GenBank/DDBJ databases">
        <authorList>
            <consortium name="DOE Joint Genome Institute"/>
            <person name="Kuo A."/>
            <person name="Kohler A."/>
            <person name="Jargeat P."/>
            <person name="Nagy L.G."/>
            <person name="Floudas D."/>
            <person name="Copeland A."/>
            <person name="Barry K.W."/>
            <person name="Cichocki N."/>
            <person name="Veneault-Fourrey C."/>
            <person name="LaButti K."/>
            <person name="Lindquist E.A."/>
            <person name="Lipzen A."/>
            <person name="Lundell T."/>
            <person name="Morin E."/>
            <person name="Murat C."/>
            <person name="Sun H."/>
            <person name="Tunlid A."/>
            <person name="Henrissat B."/>
            <person name="Grigoriev I.V."/>
            <person name="Hibbett D.S."/>
            <person name="Martin F."/>
            <person name="Nordberg H.P."/>
            <person name="Cantor M.N."/>
            <person name="Hua S.X."/>
        </authorList>
    </citation>
    <scope>NUCLEOTIDE SEQUENCE [LARGE SCALE GENOMIC DNA]</scope>
    <source>
        <strain evidence="2 3">Ve08.2h10</strain>
    </source>
</reference>
<evidence type="ECO:0000313" key="2">
    <source>
        <dbReference type="EMBL" id="KIK91261.1"/>
    </source>
</evidence>
<name>A0A0D0DSQ7_9AGAM</name>
<evidence type="ECO:0000313" key="3">
    <source>
        <dbReference type="Proteomes" id="UP000054538"/>
    </source>
</evidence>